<accession>A0A2G9U9Q6</accession>
<dbReference type="Gene3D" id="6.10.250.3140">
    <property type="match status" value="1"/>
</dbReference>
<sequence length="185" mass="21257">MMKASKGNFESGDLYGGGKRAHDDDDYGCNSSDAWERLEKEEAARMRDVVHSEFAKRRKIERQRESDLKEVYIPSTEYPIKEPKAKTIPNLAPQRREEMVRLISQALDANWLLFERPCETTEAASSLEWSIYRNAKTLTTYQHKTVAKVTEIKKLTKECEQYMFEQEPTASSSTSFVSAVTMVNS</sequence>
<dbReference type="OrthoDB" id="10261556at2759"/>
<feature type="region of interest" description="Disordered" evidence="1">
    <location>
        <begin position="1"/>
        <end position="31"/>
    </location>
</feature>
<organism evidence="2 3">
    <name type="scientific">Teladorsagia circumcincta</name>
    <name type="common">Brown stomach worm</name>
    <name type="synonym">Ostertagia circumcincta</name>
    <dbReference type="NCBI Taxonomy" id="45464"/>
    <lineage>
        <taxon>Eukaryota</taxon>
        <taxon>Metazoa</taxon>
        <taxon>Ecdysozoa</taxon>
        <taxon>Nematoda</taxon>
        <taxon>Chromadorea</taxon>
        <taxon>Rhabditida</taxon>
        <taxon>Rhabditina</taxon>
        <taxon>Rhabditomorpha</taxon>
        <taxon>Strongyloidea</taxon>
        <taxon>Trichostrongylidae</taxon>
        <taxon>Teladorsagia</taxon>
    </lineage>
</organism>
<dbReference type="AlphaFoldDB" id="A0A2G9U9Q6"/>
<protein>
    <submittedName>
        <fullName evidence="2">Uncharacterized protein</fullName>
    </submittedName>
</protein>
<evidence type="ECO:0000313" key="2">
    <source>
        <dbReference type="EMBL" id="PIO66210.1"/>
    </source>
</evidence>
<evidence type="ECO:0000256" key="1">
    <source>
        <dbReference type="SAM" id="MobiDB-lite"/>
    </source>
</evidence>
<name>A0A2G9U9Q6_TELCI</name>
<dbReference type="EMBL" id="KZ348420">
    <property type="protein sequence ID" value="PIO66210.1"/>
    <property type="molecule type" value="Genomic_DNA"/>
</dbReference>
<dbReference type="Proteomes" id="UP000230423">
    <property type="component" value="Unassembled WGS sequence"/>
</dbReference>
<gene>
    <name evidence="2" type="ORF">TELCIR_12081</name>
</gene>
<proteinExistence type="predicted"/>
<evidence type="ECO:0000313" key="3">
    <source>
        <dbReference type="Proteomes" id="UP000230423"/>
    </source>
</evidence>
<keyword evidence="3" id="KW-1185">Reference proteome</keyword>
<reference evidence="2 3" key="1">
    <citation type="submission" date="2015-09" db="EMBL/GenBank/DDBJ databases">
        <title>Draft genome of the parasitic nematode Teladorsagia circumcincta isolate WARC Sus (inbred).</title>
        <authorList>
            <person name="Mitreva M."/>
        </authorList>
    </citation>
    <scope>NUCLEOTIDE SEQUENCE [LARGE SCALE GENOMIC DNA]</scope>
    <source>
        <strain evidence="2 3">S</strain>
    </source>
</reference>